<comment type="caution">
    <text evidence="2">The sequence shown here is derived from an EMBL/GenBank/DDBJ whole genome shotgun (WGS) entry which is preliminary data.</text>
</comment>
<dbReference type="AlphaFoldDB" id="A0A4P9VMP0"/>
<dbReference type="Pfam" id="PF13518">
    <property type="entry name" value="HTH_28"/>
    <property type="match status" value="1"/>
</dbReference>
<dbReference type="InterPro" id="IPR010921">
    <property type="entry name" value="Trp_repressor/repl_initiator"/>
</dbReference>
<dbReference type="SUPFAM" id="SSF48295">
    <property type="entry name" value="TrpR-like"/>
    <property type="match status" value="1"/>
</dbReference>
<evidence type="ECO:0000313" key="2">
    <source>
        <dbReference type="EMBL" id="RDH43192.1"/>
    </source>
</evidence>
<dbReference type="EMBL" id="NDXW01000001">
    <property type="protein sequence ID" value="RDH43192.1"/>
    <property type="molecule type" value="Genomic_DNA"/>
</dbReference>
<dbReference type="InterPro" id="IPR055247">
    <property type="entry name" value="InsJ-like_HTH"/>
</dbReference>
<dbReference type="RefSeq" id="WP_094786558.1">
    <property type="nucleotide sequence ID" value="NZ_NDXW01000001.1"/>
</dbReference>
<organism evidence="2 3">
    <name type="scientific">Zooshikella ganghwensis</name>
    <dbReference type="NCBI Taxonomy" id="202772"/>
    <lineage>
        <taxon>Bacteria</taxon>
        <taxon>Pseudomonadati</taxon>
        <taxon>Pseudomonadota</taxon>
        <taxon>Gammaproteobacteria</taxon>
        <taxon>Oceanospirillales</taxon>
        <taxon>Zooshikellaceae</taxon>
        <taxon>Zooshikella</taxon>
    </lineage>
</organism>
<dbReference type="Proteomes" id="UP000257039">
    <property type="component" value="Unassembled WGS sequence"/>
</dbReference>
<evidence type="ECO:0000259" key="1">
    <source>
        <dbReference type="Pfam" id="PF13518"/>
    </source>
</evidence>
<gene>
    <name evidence="2" type="ORF">B9G39_06930</name>
</gene>
<evidence type="ECO:0000313" key="3">
    <source>
        <dbReference type="Proteomes" id="UP000257039"/>
    </source>
</evidence>
<keyword evidence="3" id="KW-1185">Reference proteome</keyword>
<name>A0A4P9VMP0_9GAMM</name>
<protein>
    <submittedName>
        <fullName evidence="2">Helix-turn-helix domain-containing protein</fullName>
    </submittedName>
</protein>
<proteinExistence type="predicted"/>
<feature type="domain" description="Insertion element IS150 protein InsJ-like helix-turn-helix" evidence="1">
    <location>
        <begin position="13"/>
        <end position="51"/>
    </location>
</feature>
<dbReference type="Gene3D" id="1.10.10.10">
    <property type="entry name" value="Winged helix-like DNA-binding domain superfamily/Winged helix DNA-binding domain"/>
    <property type="match status" value="1"/>
</dbReference>
<reference evidence="2 3" key="1">
    <citation type="submission" date="2017-04" db="EMBL/GenBank/DDBJ databases">
        <title>Draft genome sequence of Zooshikella ganghwensis VG4 isolated from Red Sea sediments.</title>
        <authorList>
            <person name="Rehman Z."/>
            <person name="Alam I."/>
            <person name="Kamau A."/>
            <person name="Bajic V."/>
            <person name="Leiknes T."/>
        </authorList>
    </citation>
    <scope>NUCLEOTIDE SEQUENCE [LARGE SCALE GENOMIC DNA]</scope>
    <source>
        <strain evidence="2 3">VG4</strain>
    </source>
</reference>
<dbReference type="InterPro" id="IPR036388">
    <property type="entry name" value="WH-like_DNA-bd_sf"/>
</dbReference>
<sequence>MNNKTRSTFTSDFRLEVVRLVTEQNYSIREASEAMGVGKSTVDKWVRNYHQSQATR</sequence>
<dbReference type="GO" id="GO:0043565">
    <property type="term" value="F:sequence-specific DNA binding"/>
    <property type="evidence" value="ECO:0007669"/>
    <property type="project" value="InterPro"/>
</dbReference>
<accession>A0A4P9VMP0</accession>